<gene>
    <name evidence="3" type="ORF">HMN09_00199800</name>
</gene>
<reference evidence="3" key="1">
    <citation type="submission" date="2020-05" db="EMBL/GenBank/DDBJ databases">
        <title>Mycena genomes resolve the evolution of fungal bioluminescence.</title>
        <authorList>
            <person name="Tsai I.J."/>
        </authorList>
    </citation>
    <scope>NUCLEOTIDE SEQUENCE</scope>
    <source>
        <strain evidence="3">110903Hualien_Pintung</strain>
    </source>
</reference>
<comment type="caution">
    <text evidence="3">The sequence shown here is derived from an EMBL/GenBank/DDBJ whole genome shotgun (WGS) entry which is preliminary data.</text>
</comment>
<evidence type="ECO:0000313" key="3">
    <source>
        <dbReference type="EMBL" id="KAF7321119.1"/>
    </source>
</evidence>
<proteinExistence type="predicted"/>
<accession>A0A8H6WJP8</accession>
<keyword evidence="2" id="KW-0812">Transmembrane</keyword>
<feature type="transmembrane region" description="Helical" evidence="2">
    <location>
        <begin position="324"/>
        <end position="343"/>
    </location>
</feature>
<evidence type="ECO:0000313" key="4">
    <source>
        <dbReference type="Proteomes" id="UP000613580"/>
    </source>
</evidence>
<organism evidence="3 4">
    <name type="scientific">Mycena chlorophos</name>
    <name type="common">Agaric fungus</name>
    <name type="synonym">Agaricus chlorophos</name>
    <dbReference type="NCBI Taxonomy" id="658473"/>
    <lineage>
        <taxon>Eukaryota</taxon>
        <taxon>Fungi</taxon>
        <taxon>Dikarya</taxon>
        <taxon>Basidiomycota</taxon>
        <taxon>Agaricomycotina</taxon>
        <taxon>Agaricomycetes</taxon>
        <taxon>Agaricomycetidae</taxon>
        <taxon>Agaricales</taxon>
        <taxon>Marasmiineae</taxon>
        <taxon>Mycenaceae</taxon>
        <taxon>Mycena</taxon>
    </lineage>
</organism>
<dbReference type="EMBL" id="JACAZE010000002">
    <property type="protein sequence ID" value="KAF7321119.1"/>
    <property type="molecule type" value="Genomic_DNA"/>
</dbReference>
<dbReference type="AlphaFoldDB" id="A0A8H6WJP8"/>
<protein>
    <submittedName>
        <fullName evidence="3">Uncharacterized protein</fullName>
    </submittedName>
</protein>
<dbReference type="Proteomes" id="UP000613580">
    <property type="component" value="Unassembled WGS sequence"/>
</dbReference>
<keyword evidence="4" id="KW-1185">Reference proteome</keyword>
<feature type="transmembrane region" description="Helical" evidence="2">
    <location>
        <begin position="100"/>
        <end position="120"/>
    </location>
</feature>
<keyword evidence="2" id="KW-1133">Transmembrane helix</keyword>
<dbReference type="OrthoDB" id="3364069at2759"/>
<name>A0A8H6WJP8_MYCCL</name>
<sequence>MLSSSPERIQRRDTSMSLERVPEADEPAYEEWNDDEDLLEEQGLYRGSYNRLVLLYTLAPLTTVIVLALSAALPFIVYHYHDAENDYPYSVFLPYPLPEILIPAALFIFTHCLRPVLFTLPTLVVPESFATTLVSTALSTILTIVGRMVALILLLIRPYAAYDTPTWHDPAFVRIWWAGLGWAAAEGIVAVAQGYAGLELYRDVLVPSSTATPRAATPDSTEHQPSSSTERTPLLPRLSSGSTIPIPKPLDASVVLTDPGTELDNDLDQLLALKARDDLEDVLGIPLVYIPPFIPPLQRVNAVLLSLGLFLLLGAALFVSRLAATSLVGVAAAAHVLLSALHAPGVLPRVGLPSAAFVGAVVSLGVLFAGLGVWGGVS</sequence>
<feature type="transmembrane region" description="Helical" evidence="2">
    <location>
        <begin position="53"/>
        <end position="80"/>
    </location>
</feature>
<feature type="transmembrane region" description="Helical" evidence="2">
    <location>
        <begin position="355"/>
        <end position="377"/>
    </location>
</feature>
<evidence type="ECO:0000256" key="1">
    <source>
        <dbReference type="SAM" id="MobiDB-lite"/>
    </source>
</evidence>
<feature type="region of interest" description="Disordered" evidence="1">
    <location>
        <begin position="210"/>
        <end position="239"/>
    </location>
</feature>
<feature type="transmembrane region" description="Helical" evidence="2">
    <location>
        <begin position="176"/>
        <end position="198"/>
    </location>
</feature>
<evidence type="ECO:0000256" key="2">
    <source>
        <dbReference type="SAM" id="Phobius"/>
    </source>
</evidence>
<feature type="transmembrane region" description="Helical" evidence="2">
    <location>
        <begin position="300"/>
        <end position="318"/>
    </location>
</feature>
<keyword evidence="2" id="KW-0472">Membrane</keyword>
<feature type="region of interest" description="Disordered" evidence="1">
    <location>
        <begin position="1"/>
        <end position="29"/>
    </location>
</feature>
<feature type="transmembrane region" description="Helical" evidence="2">
    <location>
        <begin position="132"/>
        <end position="156"/>
    </location>
</feature>